<accession>A0A3A6UAA2</accession>
<keyword evidence="3" id="KW-1185">Reference proteome</keyword>
<name>A0A3A6UAA2_9GAMM</name>
<dbReference type="AlphaFoldDB" id="A0A3A6UAA2"/>
<reference evidence="2 3" key="1">
    <citation type="submission" date="2018-09" db="EMBL/GenBank/DDBJ databases">
        <title>Phylogeny of the Shewanellaceae, and recommendation for two new genera, Pseudoshewanella and Parashewanella.</title>
        <authorList>
            <person name="Wang G."/>
        </authorList>
    </citation>
    <scope>NUCLEOTIDE SEQUENCE [LARGE SCALE GENOMIC DNA]</scope>
    <source>
        <strain evidence="2 3">KCTC 22492</strain>
    </source>
</reference>
<dbReference type="InterPro" id="IPR000160">
    <property type="entry name" value="GGDEF_dom"/>
</dbReference>
<dbReference type="SMART" id="SM00267">
    <property type="entry name" value="GGDEF"/>
    <property type="match status" value="1"/>
</dbReference>
<dbReference type="RefSeq" id="WP_121852237.1">
    <property type="nucleotide sequence ID" value="NZ_CP037952.1"/>
</dbReference>
<evidence type="ECO:0000313" key="3">
    <source>
        <dbReference type="Proteomes" id="UP000273022"/>
    </source>
</evidence>
<proteinExistence type="predicted"/>
<organism evidence="2 3">
    <name type="scientific">Parashewanella spongiae</name>
    <dbReference type="NCBI Taxonomy" id="342950"/>
    <lineage>
        <taxon>Bacteria</taxon>
        <taxon>Pseudomonadati</taxon>
        <taxon>Pseudomonadota</taxon>
        <taxon>Gammaproteobacteria</taxon>
        <taxon>Alteromonadales</taxon>
        <taxon>Shewanellaceae</taxon>
        <taxon>Parashewanella</taxon>
    </lineage>
</organism>
<feature type="domain" description="GGDEF" evidence="1">
    <location>
        <begin position="1"/>
        <end position="166"/>
    </location>
</feature>
<dbReference type="SUPFAM" id="SSF55073">
    <property type="entry name" value="Nucleotide cyclase"/>
    <property type="match status" value="1"/>
</dbReference>
<protein>
    <submittedName>
        <fullName evidence="2">Deoxycytidylate deaminase</fullName>
    </submittedName>
</protein>
<dbReference type="InterPro" id="IPR029787">
    <property type="entry name" value="Nucleotide_cyclase"/>
</dbReference>
<dbReference type="EMBL" id="QYYH01000013">
    <property type="protein sequence ID" value="RJY18891.1"/>
    <property type="molecule type" value="Genomic_DNA"/>
</dbReference>
<dbReference type="OrthoDB" id="6259535at2"/>
<evidence type="ECO:0000313" key="2">
    <source>
        <dbReference type="EMBL" id="RJY18891.1"/>
    </source>
</evidence>
<dbReference type="Gene3D" id="3.30.70.270">
    <property type="match status" value="1"/>
</dbReference>
<gene>
    <name evidence="2" type="ORF">D5R81_03340</name>
</gene>
<evidence type="ECO:0000259" key="1">
    <source>
        <dbReference type="SMART" id="SM00267"/>
    </source>
</evidence>
<comment type="caution">
    <text evidence="2">The sequence shown here is derived from an EMBL/GenBank/DDBJ whole genome shotgun (WGS) entry which is preliminary data.</text>
</comment>
<dbReference type="InterPro" id="IPR043128">
    <property type="entry name" value="Rev_trsase/Diguanyl_cyclase"/>
</dbReference>
<sequence length="169" mass="19826">MLYSWRKPAFRDTETGVYNHTYFIEAFNREWQKHLSKQQGLALLYLRTNIDEIPNMSPVIKKLSSKLKSRLLRNNDLIARHEKGYFTIGVFNVDDYGMKATIQRVTDAIEEVRLDAHHNYNQRFDCKITAGHCMPSICKQSDGLFIKVKKASEKLANQPKKQLEVIYWD</sequence>
<dbReference type="Proteomes" id="UP000273022">
    <property type="component" value="Unassembled WGS sequence"/>
</dbReference>